<name>A0ACC2TTH4_9FUNG</name>
<comment type="caution">
    <text evidence="1">The sequence shown here is derived from an EMBL/GenBank/DDBJ whole genome shotgun (WGS) entry which is preliminary data.</text>
</comment>
<evidence type="ECO:0000313" key="1">
    <source>
        <dbReference type="EMBL" id="KAJ9077968.1"/>
    </source>
</evidence>
<keyword evidence="2" id="KW-1185">Reference proteome</keyword>
<evidence type="ECO:0000313" key="2">
    <source>
        <dbReference type="Proteomes" id="UP001165960"/>
    </source>
</evidence>
<dbReference type="EMBL" id="QTSX02002169">
    <property type="protein sequence ID" value="KAJ9077968.1"/>
    <property type="molecule type" value="Genomic_DNA"/>
</dbReference>
<sequence length="242" mass="27017">MYVIGGSNSSRILGEGNSKVRTYNIKSDSWTEMRTNGPEPSSSAGHSFLQNSHYIYLVGGESDLLSRLDLRNMVWSSIRIPGLIGRSRGCLAYYNGHLIHAFGLSKDKPVINTQFIELKAGKIVPEIPVEGQLEWSTIFLVFAIIVGVLIFLVLSFVTFYERKKKRERDVLRPPSILTEHVWADANTRKSYLVDFDNSDTIDCDVSSQTPPPSIITIPGSTYTKDNRPSDSKSTPAAHSKYD</sequence>
<accession>A0ACC2TTH4</accession>
<protein>
    <submittedName>
        <fullName evidence="1">Uncharacterized protein</fullName>
    </submittedName>
</protein>
<organism evidence="1 2">
    <name type="scientific">Entomophthora muscae</name>
    <dbReference type="NCBI Taxonomy" id="34485"/>
    <lineage>
        <taxon>Eukaryota</taxon>
        <taxon>Fungi</taxon>
        <taxon>Fungi incertae sedis</taxon>
        <taxon>Zoopagomycota</taxon>
        <taxon>Entomophthoromycotina</taxon>
        <taxon>Entomophthoromycetes</taxon>
        <taxon>Entomophthorales</taxon>
        <taxon>Entomophthoraceae</taxon>
        <taxon>Entomophthora</taxon>
    </lineage>
</organism>
<dbReference type="Proteomes" id="UP001165960">
    <property type="component" value="Unassembled WGS sequence"/>
</dbReference>
<proteinExistence type="predicted"/>
<reference evidence="1" key="1">
    <citation type="submission" date="2022-04" db="EMBL/GenBank/DDBJ databases">
        <title>Genome of the entomopathogenic fungus Entomophthora muscae.</title>
        <authorList>
            <person name="Elya C."/>
            <person name="Lovett B.R."/>
            <person name="Lee E."/>
            <person name="Macias A.M."/>
            <person name="Hajek A.E."/>
            <person name="De Bivort B.L."/>
            <person name="Kasson M.T."/>
            <person name="De Fine Licht H.H."/>
            <person name="Stajich J.E."/>
        </authorList>
    </citation>
    <scope>NUCLEOTIDE SEQUENCE</scope>
    <source>
        <strain evidence="1">Berkeley</strain>
    </source>
</reference>
<gene>
    <name evidence="1" type="ORF">DSO57_1011503</name>
</gene>